<dbReference type="Gene3D" id="3.30.565.10">
    <property type="entry name" value="Histidine kinase-like ATPase, C-terminal domain"/>
    <property type="match status" value="1"/>
</dbReference>
<dbReference type="SUPFAM" id="SSF47384">
    <property type="entry name" value="Homodimeric domain of signal transducing histidine kinase"/>
    <property type="match status" value="1"/>
</dbReference>
<dbReference type="InterPro" id="IPR036097">
    <property type="entry name" value="HisK_dim/P_sf"/>
</dbReference>
<dbReference type="InterPro" id="IPR003661">
    <property type="entry name" value="HisK_dim/P_dom"/>
</dbReference>
<dbReference type="EMBL" id="FQXI01000008">
    <property type="protein sequence ID" value="SHH42010.1"/>
    <property type="molecule type" value="Genomic_DNA"/>
</dbReference>
<dbReference type="PRINTS" id="PR00344">
    <property type="entry name" value="BCTRLSENSOR"/>
</dbReference>
<protein>
    <recommendedName>
        <fullName evidence="3">histidine kinase</fullName>
        <ecNumber evidence="3">2.7.13.3</ecNumber>
    </recommendedName>
</protein>
<dbReference type="SMART" id="SM00388">
    <property type="entry name" value="HisKA"/>
    <property type="match status" value="1"/>
</dbReference>
<evidence type="ECO:0000256" key="2">
    <source>
        <dbReference type="ARBA" id="ARBA00004370"/>
    </source>
</evidence>
<comment type="catalytic activity">
    <reaction evidence="1">
        <text>ATP + protein L-histidine = ADP + protein N-phospho-L-histidine.</text>
        <dbReference type="EC" id="2.7.13.3"/>
    </reaction>
</comment>
<dbReference type="RefSeq" id="WP_073184848.1">
    <property type="nucleotide sequence ID" value="NZ_FQXI01000008.1"/>
</dbReference>
<evidence type="ECO:0000256" key="8">
    <source>
        <dbReference type="SAM" id="Phobius"/>
    </source>
</evidence>
<name>A0A1M5SU51_9FIRM</name>
<dbReference type="PROSITE" id="PS50109">
    <property type="entry name" value="HIS_KIN"/>
    <property type="match status" value="1"/>
</dbReference>
<dbReference type="STRING" id="1120995.SAMN02745245_01298"/>
<feature type="transmembrane region" description="Helical" evidence="8">
    <location>
        <begin position="169"/>
        <end position="193"/>
    </location>
</feature>
<evidence type="ECO:0000256" key="7">
    <source>
        <dbReference type="ARBA" id="ARBA00023012"/>
    </source>
</evidence>
<proteinExistence type="predicted"/>
<dbReference type="PANTHER" id="PTHR45453:SF1">
    <property type="entry name" value="PHOSPHATE REGULON SENSOR PROTEIN PHOR"/>
    <property type="match status" value="1"/>
</dbReference>
<comment type="subcellular location">
    <subcellularLocation>
        <location evidence="2">Membrane</location>
    </subcellularLocation>
</comment>
<dbReference type="AlphaFoldDB" id="A0A1M5SU51"/>
<dbReference type="GO" id="GO:0016036">
    <property type="term" value="P:cellular response to phosphate starvation"/>
    <property type="evidence" value="ECO:0007669"/>
    <property type="project" value="TreeGrafter"/>
</dbReference>
<keyword evidence="5" id="KW-0808">Transferase</keyword>
<reference evidence="10 11" key="1">
    <citation type="submission" date="2016-11" db="EMBL/GenBank/DDBJ databases">
        <authorList>
            <person name="Jaros S."/>
            <person name="Januszkiewicz K."/>
            <person name="Wedrychowicz H."/>
        </authorList>
    </citation>
    <scope>NUCLEOTIDE SEQUENCE [LARGE SCALE GENOMIC DNA]</scope>
    <source>
        <strain evidence="10 11">DSM 21120</strain>
    </source>
</reference>
<keyword evidence="8" id="KW-1133">Transmembrane helix</keyword>
<dbReference type="CDD" id="cd00082">
    <property type="entry name" value="HisKA"/>
    <property type="match status" value="1"/>
</dbReference>
<keyword evidence="6 10" id="KW-0418">Kinase</keyword>
<keyword evidence="4" id="KW-0597">Phosphoprotein</keyword>
<organism evidence="10 11">
    <name type="scientific">Anaerosphaera aminiphila DSM 21120</name>
    <dbReference type="NCBI Taxonomy" id="1120995"/>
    <lineage>
        <taxon>Bacteria</taxon>
        <taxon>Bacillati</taxon>
        <taxon>Bacillota</taxon>
        <taxon>Tissierellia</taxon>
        <taxon>Tissierellales</taxon>
        <taxon>Peptoniphilaceae</taxon>
        <taxon>Anaerosphaera</taxon>
    </lineage>
</organism>
<dbReference type="InterPro" id="IPR005467">
    <property type="entry name" value="His_kinase_dom"/>
</dbReference>
<evidence type="ECO:0000256" key="5">
    <source>
        <dbReference type="ARBA" id="ARBA00022679"/>
    </source>
</evidence>
<dbReference type="InterPro" id="IPR004358">
    <property type="entry name" value="Sig_transdc_His_kin-like_C"/>
</dbReference>
<sequence>MIKRLKYKFIAIIMGVLSIVFIAIFIALNVFMQVKSSEQTGKLLELIAEEDGVEFLHEFRAENFKDNRPPPNSQDDKNPYDLPPAARAARFFYVKTDKSGNIIDSHLDMIDGLLSEDSITYVKSALEKNKSESTIDNFQYLIEDKDYGKIIVFAEKSIESQLLNQLIDISLYVAAFSSVILLVVSIFLSNWAVEPVKIAFDKQRQFVSDASHELKTPLTIISTNVDVLENEIGQNKRLKDIRGQTYRMNILIKDLLSLAKTDEGKTDVEFKEFNISKSILNTALEFESRAYEEEKQLEIDVEPNIFYNGNENQIKQLASILIDNAIKHSKSNGEIKVSFKKVGSKIHLSVYNTGIGIPESERAKVFERFYRSDNSRSRDTGGYGLGLSIAKSIVDTHKGKISISGSEENWIEFNVTL</sequence>
<dbReference type="InterPro" id="IPR036890">
    <property type="entry name" value="HATPase_C_sf"/>
</dbReference>
<keyword evidence="8" id="KW-0812">Transmembrane</keyword>
<feature type="transmembrane region" description="Helical" evidence="8">
    <location>
        <begin position="9"/>
        <end position="32"/>
    </location>
</feature>
<evidence type="ECO:0000313" key="11">
    <source>
        <dbReference type="Proteomes" id="UP000184032"/>
    </source>
</evidence>
<evidence type="ECO:0000256" key="6">
    <source>
        <dbReference type="ARBA" id="ARBA00022777"/>
    </source>
</evidence>
<dbReference type="InterPro" id="IPR050351">
    <property type="entry name" value="BphY/WalK/GraS-like"/>
</dbReference>
<dbReference type="GO" id="GO:0000155">
    <property type="term" value="F:phosphorelay sensor kinase activity"/>
    <property type="evidence" value="ECO:0007669"/>
    <property type="project" value="InterPro"/>
</dbReference>
<keyword evidence="11" id="KW-1185">Reference proteome</keyword>
<dbReference type="Pfam" id="PF02518">
    <property type="entry name" value="HATPase_c"/>
    <property type="match status" value="1"/>
</dbReference>
<evidence type="ECO:0000256" key="3">
    <source>
        <dbReference type="ARBA" id="ARBA00012438"/>
    </source>
</evidence>
<evidence type="ECO:0000259" key="9">
    <source>
        <dbReference type="PROSITE" id="PS50109"/>
    </source>
</evidence>
<dbReference type="SMART" id="SM00387">
    <property type="entry name" value="HATPase_c"/>
    <property type="match status" value="1"/>
</dbReference>
<evidence type="ECO:0000256" key="4">
    <source>
        <dbReference type="ARBA" id="ARBA00022553"/>
    </source>
</evidence>
<dbReference type="InterPro" id="IPR003594">
    <property type="entry name" value="HATPase_dom"/>
</dbReference>
<dbReference type="CDD" id="cd00075">
    <property type="entry name" value="HATPase"/>
    <property type="match status" value="1"/>
</dbReference>
<feature type="domain" description="Histidine kinase" evidence="9">
    <location>
        <begin position="209"/>
        <end position="417"/>
    </location>
</feature>
<dbReference type="FunFam" id="3.30.565.10:FF:000006">
    <property type="entry name" value="Sensor histidine kinase WalK"/>
    <property type="match status" value="1"/>
</dbReference>
<dbReference type="EC" id="2.7.13.3" evidence="3"/>
<dbReference type="Gene3D" id="1.10.287.130">
    <property type="match status" value="1"/>
</dbReference>
<evidence type="ECO:0000256" key="1">
    <source>
        <dbReference type="ARBA" id="ARBA00000085"/>
    </source>
</evidence>
<dbReference type="Proteomes" id="UP000184032">
    <property type="component" value="Unassembled WGS sequence"/>
</dbReference>
<keyword evidence="7" id="KW-0902">Two-component regulatory system</keyword>
<dbReference type="PANTHER" id="PTHR45453">
    <property type="entry name" value="PHOSPHATE REGULON SENSOR PROTEIN PHOR"/>
    <property type="match status" value="1"/>
</dbReference>
<keyword evidence="8" id="KW-0472">Membrane</keyword>
<dbReference type="GO" id="GO:0004721">
    <property type="term" value="F:phosphoprotein phosphatase activity"/>
    <property type="evidence" value="ECO:0007669"/>
    <property type="project" value="TreeGrafter"/>
</dbReference>
<dbReference type="GO" id="GO:0005886">
    <property type="term" value="C:plasma membrane"/>
    <property type="evidence" value="ECO:0007669"/>
    <property type="project" value="TreeGrafter"/>
</dbReference>
<dbReference type="Pfam" id="PF00512">
    <property type="entry name" value="HisKA"/>
    <property type="match status" value="1"/>
</dbReference>
<dbReference type="OrthoDB" id="9813151at2"/>
<gene>
    <name evidence="10" type="ORF">SAMN02745245_01298</name>
</gene>
<evidence type="ECO:0000313" key="10">
    <source>
        <dbReference type="EMBL" id="SHH42010.1"/>
    </source>
</evidence>
<dbReference type="SUPFAM" id="SSF55874">
    <property type="entry name" value="ATPase domain of HSP90 chaperone/DNA topoisomerase II/histidine kinase"/>
    <property type="match status" value="1"/>
</dbReference>
<accession>A0A1M5SU51</accession>